<evidence type="ECO:0000256" key="1">
    <source>
        <dbReference type="SAM" id="SignalP"/>
    </source>
</evidence>
<keyword evidence="3" id="KW-1185">Reference proteome</keyword>
<dbReference type="EMBL" id="CP060007">
    <property type="protein sequence ID" value="QNA44428.1"/>
    <property type="molecule type" value="Genomic_DNA"/>
</dbReference>
<dbReference type="InterPro" id="IPR011250">
    <property type="entry name" value="OMP/PagP_B-barrel"/>
</dbReference>
<dbReference type="Proteomes" id="UP000515344">
    <property type="component" value="Chromosome"/>
</dbReference>
<organism evidence="2 3">
    <name type="scientific">Lacibacter sediminis</name>
    <dbReference type="NCBI Taxonomy" id="2760713"/>
    <lineage>
        <taxon>Bacteria</taxon>
        <taxon>Pseudomonadati</taxon>
        <taxon>Bacteroidota</taxon>
        <taxon>Chitinophagia</taxon>
        <taxon>Chitinophagales</taxon>
        <taxon>Chitinophagaceae</taxon>
        <taxon>Lacibacter</taxon>
    </lineage>
</organism>
<keyword evidence="1" id="KW-0732">Signal</keyword>
<name>A0A7G5XG25_9BACT</name>
<protein>
    <recommendedName>
        <fullName evidence="4">Outer membrane protein beta-barrel domain-containing protein</fullName>
    </recommendedName>
</protein>
<feature type="chain" id="PRO_5028805227" description="Outer membrane protein beta-barrel domain-containing protein" evidence="1">
    <location>
        <begin position="21"/>
        <end position="173"/>
    </location>
</feature>
<evidence type="ECO:0008006" key="4">
    <source>
        <dbReference type="Google" id="ProtNLM"/>
    </source>
</evidence>
<proteinExistence type="predicted"/>
<evidence type="ECO:0000313" key="2">
    <source>
        <dbReference type="EMBL" id="QNA44428.1"/>
    </source>
</evidence>
<dbReference type="AlphaFoldDB" id="A0A7G5XG25"/>
<reference evidence="3" key="1">
    <citation type="submission" date="2020-08" db="EMBL/GenBank/DDBJ databases">
        <title>Lacibacter sp. S13-6-6 genome sequencing.</title>
        <authorList>
            <person name="Jin L."/>
        </authorList>
    </citation>
    <scope>NUCLEOTIDE SEQUENCE [LARGE SCALE GENOMIC DNA]</scope>
    <source>
        <strain evidence="3">S13-6-6</strain>
    </source>
</reference>
<dbReference type="SUPFAM" id="SSF56925">
    <property type="entry name" value="OMPA-like"/>
    <property type="match status" value="1"/>
</dbReference>
<accession>A0A7G5XG25</accession>
<gene>
    <name evidence="2" type="ORF">H4075_20585</name>
</gene>
<sequence length="173" mass="18215">MKKAFLLFAIVVSTTISVNAQAPSGFQFGAGLRLGLAVGDFSNTSTMSIGGELQGEYGFSEKASGIISAGYNHFLGKSVTESGISIVYPNTSLIPVLVGARYYATPKFFIGAQAGIGIFTAYSESVTGFNWQPQIGFNTNKIQIALNYNGLSKDGITTSHLGLTGIYKFGGNK</sequence>
<dbReference type="RefSeq" id="WP_182802690.1">
    <property type="nucleotide sequence ID" value="NZ_CP060007.1"/>
</dbReference>
<evidence type="ECO:0000313" key="3">
    <source>
        <dbReference type="Proteomes" id="UP000515344"/>
    </source>
</evidence>
<feature type="signal peptide" evidence="1">
    <location>
        <begin position="1"/>
        <end position="20"/>
    </location>
</feature>
<dbReference type="KEGG" id="lacs:H4075_20585"/>